<gene>
    <name evidence="4" type="ORF">GM920_19605</name>
</gene>
<dbReference type="RefSeq" id="WP_182960654.1">
    <property type="nucleotide sequence ID" value="NZ_WNXC01000008.1"/>
</dbReference>
<dbReference type="PANTHER" id="PTHR48081">
    <property type="entry name" value="AB HYDROLASE SUPERFAMILY PROTEIN C4A8.06C"/>
    <property type="match status" value="1"/>
</dbReference>
<accession>A0ABR6F0Q0</accession>
<dbReference type="InterPro" id="IPR049492">
    <property type="entry name" value="BD-FAE-like_dom"/>
</dbReference>
<keyword evidence="1" id="KW-0378">Hydrolase</keyword>
<evidence type="ECO:0000256" key="1">
    <source>
        <dbReference type="ARBA" id="ARBA00022801"/>
    </source>
</evidence>
<protein>
    <submittedName>
        <fullName evidence="4">Prolyl oligopeptidase family serine peptidase</fullName>
    </submittedName>
</protein>
<evidence type="ECO:0000259" key="3">
    <source>
        <dbReference type="Pfam" id="PF20434"/>
    </source>
</evidence>
<feature type="signal peptide" evidence="2">
    <location>
        <begin position="1"/>
        <end position="20"/>
    </location>
</feature>
<dbReference type="InterPro" id="IPR029058">
    <property type="entry name" value="AB_hydrolase_fold"/>
</dbReference>
<dbReference type="InterPro" id="IPR050300">
    <property type="entry name" value="GDXG_lipolytic_enzyme"/>
</dbReference>
<sequence>MRYLIVLLMTGLFATNSAMAQESILIYPGAIPGSKPTPADFKELSETGKDGIIRVSKVSIPTLKVFLPAKDKATGAAVIICPGGGYGILAINHEGDNVAKRFNEIGVAAFVLKYRLPDDAIMVDKSFGPLQDAEQAIYLLRRDAAKYHIDPAKIGIMGFSAGGHLAATLTVHYKDVKIENKEGLSLRPDFSMLIYPVISLLESPHTGSAKNLTGPNATYSQKEYFSNERHVDAETPVTFLVHANDDKSVPVENSLSFNKAMVKAGNKAELHVYQGGGHGFGLNNKTTQDQWFDRLVNWMKANKII</sequence>
<dbReference type="SUPFAM" id="SSF53474">
    <property type="entry name" value="alpha/beta-Hydrolases"/>
    <property type="match status" value="1"/>
</dbReference>
<evidence type="ECO:0000256" key="2">
    <source>
        <dbReference type="SAM" id="SignalP"/>
    </source>
</evidence>
<proteinExistence type="predicted"/>
<keyword evidence="2" id="KW-0732">Signal</keyword>
<organism evidence="4 5">
    <name type="scientific">Pedobacter gandavensis</name>
    <dbReference type="NCBI Taxonomy" id="2679963"/>
    <lineage>
        <taxon>Bacteria</taxon>
        <taxon>Pseudomonadati</taxon>
        <taxon>Bacteroidota</taxon>
        <taxon>Sphingobacteriia</taxon>
        <taxon>Sphingobacteriales</taxon>
        <taxon>Sphingobacteriaceae</taxon>
        <taxon>Pedobacter</taxon>
    </lineage>
</organism>
<keyword evidence="5" id="KW-1185">Reference proteome</keyword>
<dbReference type="EMBL" id="WNXC01000008">
    <property type="protein sequence ID" value="MBB2151113.1"/>
    <property type="molecule type" value="Genomic_DNA"/>
</dbReference>
<evidence type="ECO:0000313" key="5">
    <source>
        <dbReference type="Proteomes" id="UP000636110"/>
    </source>
</evidence>
<dbReference type="Proteomes" id="UP000636110">
    <property type="component" value="Unassembled WGS sequence"/>
</dbReference>
<name>A0ABR6F0Q0_9SPHI</name>
<evidence type="ECO:0000313" key="4">
    <source>
        <dbReference type="EMBL" id="MBB2151113.1"/>
    </source>
</evidence>
<feature type="domain" description="BD-FAE-like" evidence="3">
    <location>
        <begin position="63"/>
        <end position="260"/>
    </location>
</feature>
<dbReference type="Pfam" id="PF20434">
    <property type="entry name" value="BD-FAE"/>
    <property type="match status" value="1"/>
</dbReference>
<feature type="chain" id="PRO_5046425409" evidence="2">
    <location>
        <begin position="21"/>
        <end position="305"/>
    </location>
</feature>
<dbReference type="PANTHER" id="PTHR48081:SF6">
    <property type="entry name" value="PEPTIDASE S9 PROLYL OLIGOPEPTIDASE CATALYTIC DOMAIN-CONTAINING PROTEIN"/>
    <property type="match status" value="1"/>
</dbReference>
<reference evidence="4 5" key="1">
    <citation type="submission" date="2019-11" db="EMBL/GenBank/DDBJ databases">
        <title>Description of Pedobacter sp. LMG 31462T.</title>
        <authorList>
            <person name="Carlier A."/>
            <person name="Qi S."/>
            <person name="Vandamme P."/>
        </authorList>
    </citation>
    <scope>NUCLEOTIDE SEQUENCE [LARGE SCALE GENOMIC DNA]</scope>
    <source>
        <strain evidence="4 5">LMG 31462</strain>
    </source>
</reference>
<dbReference type="Gene3D" id="3.40.50.1820">
    <property type="entry name" value="alpha/beta hydrolase"/>
    <property type="match status" value="1"/>
</dbReference>
<comment type="caution">
    <text evidence="4">The sequence shown here is derived from an EMBL/GenBank/DDBJ whole genome shotgun (WGS) entry which is preliminary data.</text>
</comment>